<gene>
    <name evidence="1" type="ORF">UW65_C0021G0008</name>
</gene>
<organism evidence="1 2">
    <name type="scientific">candidate division WWE3 bacterium GW2011_GWB1_44_4</name>
    <dbReference type="NCBI Taxonomy" id="1619116"/>
    <lineage>
        <taxon>Bacteria</taxon>
        <taxon>Katanobacteria</taxon>
    </lineage>
</organism>
<dbReference type="EMBL" id="LCJD01000021">
    <property type="protein sequence ID" value="KKT69541.1"/>
    <property type="molecule type" value="Genomic_DNA"/>
</dbReference>
<protein>
    <submittedName>
        <fullName evidence="1">Uncharacterized protein</fullName>
    </submittedName>
</protein>
<accession>A0A0G1JD33</accession>
<sequence length="163" mass="18368">MKMPKRLPLVILILIVGVLGLGLVQSKYQSFKTQQVDDQKLQEIKELTLASSEDPKYLDHTAQSTKQLREKLCSLTARPSDKRENAVAAVRDFLEMPTAEVEYECNNAFYSLEEDRLIPAKGETYTVGMTYFVVDPATNYVLQVDETPGTWGYKTDGTKSPRA</sequence>
<dbReference type="AlphaFoldDB" id="A0A0G1JD33"/>
<evidence type="ECO:0000313" key="2">
    <source>
        <dbReference type="Proteomes" id="UP000034783"/>
    </source>
</evidence>
<name>A0A0G1JD33_UNCKA</name>
<comment type="caution">
    <text evidence="1">The sequence shown here is derived from an EMBL/GenBank/DDBJ whole genome shotgun (WGS) entry which is preliminary data.</text>
</comment>
<dbReference type="Proteomes" id="UP000034783">
    <property type="component" value="Unassembled WGS sequence"/>
</dbReference>
<proteinExistence type="predicted"/>
<reference evidence="1 2" key="1">
    <citation type="journal article" date="2015" name="Nature">
        <title>rRNA introns, odd ribosomes, and small enigmatic genomes across a large radiation of phyla.</title>
        <authorList>
            <person name="Brown C.T."/>
            <person name="Hug L.A."/>
            <person name="Thomas B.C."/>
            <person name="Sharon I."/>
            <person name="Castelle C.J."/>
            <person name="Singh A."/>
            <person name="Wilkins M.J."/>
            <person name="Williams K.H."/>
            <person name="Banfield J.F."/>
        </authorList>
    </citation>
    <scope>NUCLEOTIDE SEQUENCE [LARGE SCALE GENOMIC DNA]</scope>
</reference>
<evidence type="ECO:0000313" key="1">
    <source>
        <dbReference type="EMBL" id="KKT69541.1"/>
    </source>
</evidence>